<evidence type="ECO:0000256" key="2">
    <source>
        <dbReference type="SAM" id="MobiDB-lite"/>
    </source>
</evidence>
<dbReference type="Pfam" id="PF22893">
    <property type="entry name" value="ULD_2"/>
    <property type="match status" value="1"/>
</dbReference>
<dbReference type="PANTHER" id="PTHR38886">
    <property type="entry name" value="SESA DOMAIN-CONTAINING PROTEIN"/>
    <property type="match status" value="1"/>
</dbReference>
<gene>
    <name evidence="4" type="ORF">K458DRAFT_244512</name>
</gene>
<organism evidence="4 5">
    <name type="scientific">Lentithecium fluviatile CBS 122367</name>
    <dbReference type="NCBI Taxonomy" id="1168545"/>
    <lineage>
        <taxon>Eukaryota</taxon>
        <taxon>Fungi</taxon>
        <taxon>Dikarya</taxon>
        <taxon>Ascomycota</taxon>
        <taxon>Pezizomycotina</taxon>
        <taxon>Dothideomycetes</taxon>
        <taxon>Pleosporomycetidae</taxon>
        <taxon>Pleosporales</taxon>
        <taxon>Massarineae</taxon>
        <taxon>Lentitheciaceae</taxon>
        <taxon>Lentithecium</taxon>
    </lineage>
</organism>
<feature type="region of interest" description="Disordered" evidence="2">
    <location>
        <begin position="519"/>
        <end position="541"/>
    </location>
</feature>
<sequence>MSPGFGFSVGDFIAAIGMCLGYHERFVALTLAKALKDSGTAAAEYQQVVLELQGLQNVLARLAALEPTRSNIQYVNAIRAAAMASTLSLQEFLSKLERFEPSMSPFAAKKPFTMNKAGRQTQYAVFMAEEIQKMRALIYGNVIRINVLLATNASETLSRVELQLATHDQTLAESFQDTRDEMAKVVEESEQMKAQIAAHRAETRQHSLTSSCQVQEISSKVDSSTEAMTQRLTSLSAGLGSITDSISGIRNLSSQIISLIRVIPVELGGMIQNIIRSNARIESTLLRMDQNIGPSPSMALGTNIQFEDALGRTHADIPFEWFQYWETFEGLLKARFKDVPGRPKIENGEYRLVFTKRPTVSLDKDSWSDSIYPGAHIVMLMLISNVAFKDSSCPRRSCTGKVSSNAGAAGMVTCPECGLRFIPQAITADSAEADEITRLQRIEDEKLFGDVQSNDTSDTQFSNRIQDATEDMELLNMSGKSRLELTAPFGKFRHALSSTSVPGPITEPPIMSWLSQTVPPQNPETARTMTDSAEADRLESKKRDAKDLEIFRNVQIVVPVEASSIEQSEQINLEDGARIYYRNILDRYPQLAHYLARRLAMSNWERQKRLTVKQSEAERAKLRA</sequence>
<feature type="non-terminal residue" evidence="4">
    <location>
        <position position="624"/>
    </location>
</feature>
<accession>A0A6G1JJZ8</accession>
<keyword evidence="1" id="KW-0175">Coiled coil</keyword>
<dbReference type="EMBL" id="MU005571">
    <property type="protein sequence ID" value="KAF2690483.1"/>
    <property type="molecule type" value="Genomic_DNA"/>
</dbReference>
<evidence type="ECO:0000313" key="5">
    <source>
        <dbReference type="Proteomes" id="UP000799291"/>
    </source>
</evidence>
<feature type="domain" description="Ubiquitin-like" evidence="3">
    <location>
        <begin position="303"/>
        <end position="383"/>
    </location>
</feature>
<protein>
    <recommendedName>
        <fullName evidence="3">Ubiquitin-like domain-containing protein</fullName>
    </recommendedName>
</protein>
<dbReference type="OrthoDB" id="3045089at2759"/>
<dbReference type="Proteomes" id="UP000799291">
    <property type="component" value="Unassembled WGS sequence"/>
</dbReference>
<evidence type="ECO:0000256" key="1">
    <source>
        <dbReference type="SAM" id="Coils"/>
    </source>
</evidence>
<feature type="compositionally biased region" description="Polar residues" evidence="2">
    <location>
        <begin position="519"/>
        <end position="531"/>
    </location>
</feature>
<dbReference type="PANTHER" id="PTHR38886:SF1">
    <property type="entry name" value="NACHT-NTPASE AND P-LOOP NTPASES N-TERMINAL DOMAIN-CONTAINING PROTEIN"/>
    <property type="match status" value="1"/>
</dbReference>
<dbReference type="InterPro" id="IPR054464">
    <property type="entry name" value="ULD_fung"/>
</dbReference>
<dbReference type="AlphaFoldDB" id="A0A6G1JJZ8"/>
<proteinExistence type="predicted"/>
<evidence type="ECO:0000313" key="4">
    <source>
        <dbReference type="EMBL" id="KAF2690483.1"/>
    </source>
</evidence>
<keyword evidence="5" id="KW-1185">Reference proteome</keyword>
<name>A0A6G1JJZ8_9PLEO</name>
<feature type="coiled-coil region" evidence="1">
    <location>
        <begin position="175"/>
        <end position="202"/>
    </location>
</feature>
<reference evidence="4" key="1">
    <citation type="journal article" date="2020" name="Stud. Mycol.">
        <title>101 Dothideomycetes genomes: a test case for predicting lifestyles and emergence of pathogens.</title>
        <authorList>
            <person name="Haridas S."/>
            <person name="Albert R."/>
            <person name="Binder M."/>
            <person name="Bloem J."/>
            <person name="Labutti K."/>
            <person name="Salamov A."/>
            <person name="Andreopoulos B."/>
            <person name="Baker S."/>
            <person name="Barry K."/>
            <person name="Bills G."/>
            <person name="Bluhm B."/>
            <person name="Cannon C."/>
            <person name="Castanera R."/>
            <person name="Culley D."/>
            <person name="Daum C."/>
            <person name="Ezra D."/>
            <person name="Gonzalez J."/>
            <person name="Henrissat B."/>
            <person name="Kuo A."/>
            <person name="Liang C."/>
            <person name="Lipzen A."/>
            <person name="Lutzoni F."/>
            <person name="Magnuson J."/>
            <person name="Mondo S."/>
            <person name="Nolan M."/>
            <person name="Ohm R."/>
            <person name="Pangilinan J."/>
            <person name="Park H.-J."/>
            <person name="Ramirez L."/>
            <person name="Alfaro M."/>
            <person name="Sun H."/>
            <person name="Tritt A."/>
            <person name="Yoshinaga Y."/>
            <person name="Zwiers L.-H."/>
            <person name="Turgeon B."/>
            <person name="Goodwin S."/>
            <person name="Spatafora J."/>
            <person name="Crous P."/>
            <person name="Grigoriev I."/>
        </authorList>
    </citation>
    <scope>NUCLEOTIDE SEQUENCE</scope>
    <source>
        <strain evidence="4">CBS 122367</strain>
    </source>
</reference>
<evidence type="ECO:0000259" key="3">
    <source>
        <dbReference type="Pfam" id="PF22893"/>
    </source>
</evidence>